<dbReference type="SUPFAM" id="SSF54373">
    <property type="entry name" value="FAD-linked reductases, C-terminal domain"/>
    <property type="match status" value="1"/>
</dbReference>
<name>A0A5A5T728_9CHLR</name>
<comment type="caution">
    <text evidence="7">The sequence shown here is derived from an EMBL/GenBank/DDBJ whole genome shotgun (WGS) entry which is preliminary data.</text>
</comment>
<dbReference type="AlphaFoldDB" id="A0A5A5T728"/>
<proteinExistence type="predicted"/>
<dbReference type="Proteomes" id="UP000322530">
    <property type="component" value="Unassembled WGS sequence"/>
</dbReference>
<dbReference type="GO" id="GO:0043799">
    <property type="term" value="F:glycine oxidase activity"/>
    <property type="evidence" value="ECO:0007669"/>
    <property type="project" value="UniProtKB-EC"/>
</dbReference>
<dbReference type="PANTHER" id="PTHR13847:SF289">
    <property type="entry name" value="GLYCINE OXIDASE"/>
    <property type="match status" value="1"/>
</dbReference>
<gene>
    <name evidence="7" type="primary">thiO</name>
    <name evidence="7" type="ORF">KDI_05600</name>
</gene>
<evidence type="ECO:0000256" key="2">
    <source>
        <dbReference type="ARBA" id="ARBA00022977"/>
    </source>
</evidence>
<keyword evidence="8" id="KW-1185">Reference proteome</keyword>
<dbReference type="Pfam" id="PF01266">
    <property type="entry name" value="DAO"/>
    <property type="match status" value="1"/>
</dbReference>
<evidence type="ECO:0000259" key="6">
    <source>
        <dbReference type="Pfam" id="PF01266"/>
    </source>
</evidence>
<comment type="catalytic activity">
    <reaction evidence="4">
        <text>glycine + O2 + H2O = glyoxylate + H2O2 + NH4(+)</text>
        <dbReference type="Rhea" id="RHEA:11532"/>
        <dbReference type="ChEBI" id="CHEBI:15377"/>
        <dbReference type="ChEBI" id="CHEBI:15379"/>
        <dbReference type="ChEBI" id="CHEBI:16240"/>
        <dbReference type="ChEBI" id="CHEBI:28938"/>
        <dbReference type="ChEBI" id="CHEBI:36655"/>
        <dbReference type="ChEBI" id="CHEBI:57305"/>
        <dbReference type="EC" id="1.4.3.19"/>
    </reaction>
</comment>
<dbReference type="InterPro" id="IPR012727">
    <property type="entry name" value="Gly_oxidase_ThiO"/>
</dbReference>
<feature type="domain" description="FAD dependent oxidoreductase" evidence="6">
    <location>
        <begin position="10"/>
        <end position="354"/>
    </location>
</feature>
<evidence type="ECO:0000313" key="8">
    <source>
        <dbReference type="Proteomes" id="UP000322530"/>
    </source>
</evidence>
<evidence type="ECO:0000256" key="3">
    <source>
        <dbReference type="ARBA" id="ARBA00023002"/>
    </source>
</evidence>
<evidence type="ECO:0000256" key="5">
    <source>
        <dbReference type="ARBA" id="ARBA00050018"/>
    </source>
</evidence>
<dbReference type="SUPFAM" id="SSF51905">
    <property type="entry name" value="FAD/NAD(P)-binding domain"/>
    <property type="match status" value="1"/>
</dbReference>
<keyword evidence="3" id="KW-0560">Oxidoreductase</keyword>
<dbReference type="GO" id="GO:0050660">
    <property type="term" value="F:flavin adenine dinucleotide binding"/>
    <property type="evidence" value="ECO:0007669"/>
    <property type="project" value="InterPro"/>
</dbReference>
<evidence type="ECO:0000313" key="7">
    <source>
        <dbReference type="EMBL" id="GCF06996.1"/>
    </source>
</evidence>
<dbReference type="InterPro" id="IPR036188">
    <property type="entry name" value="FAD/NAD-bd_sf"/>
</dbReference>
<evidence type="ECO:0000256" key="4">
    <source>
        <dbReference type="ARBA" id="ARBA00049872"/>
    </source>
</evidence>
<protein>
    <recommendedName>
        <fullName evidence="5">glycine oxidase</fullName>
        <ecNumber evidence="5">1.4.3.19</ecNumber>
    </recommendedName>
</protein>
<sequence length="376" mass="40475">MTIKGAQSTDVVIVGGGIIGCATAYFLRKAQLSVTLLEQGEIGRQSSGAAAGLLAPLGALNGPGPFTDLLLCGFQQFVELVSELEDVSGLKLDFVRSGTLRVVRDLKYVARLKKRLEAWQTLGLHLSWLDGVDVQQLEPALLPTIAGAIYAPDEAQINPVRFVGAFASAACQLGARLYQHTTVSEIIHEQNKIVGVRTASGTTFTGQHVVLAAGVWSEHLCSPLNVTLPLRPIRGQMIALEQPAPALRHIVFGDAMYLLPRDTHVLVGATRKDAGFDVSVTQEETLQLQHAAIRLMPSLKSSVLVRAWAGLRPGTPDRYPILGPVPEWKNLVLATGYNSVGLMLSAITARGIAAYVMTGSLPEIMQPFTQQRFQKS</sequence>
<evidence type="ECO:0000256" key="1">
    <source>
        <dbReference type="ARBA" id="ARBA00004948"/>
    </source>
</evidence>
<dbReference type="UniPathway" id="UPA00060"/>
<dbReference type="RefSeq" id="WP_149400044.1">
    <property type="nucleotide sequence ID" value="NZ_BIXY01000004.1"/>
</dbReference>
<comment type="pathway">
    <text evidence="1">Cofactor biosynthesis; thiamine diphosphate biosynthesis.</text>
</comment>
<dbReference type="GO" id="GO:0009229">
    <property type="term" value="P:thiamine diphosphate biosynthetic process"/>
    <property type="evidence" value="ECO:0007669"/>
    <property type="project" value="UniProtKB-UniPathway"/>
</dbReference>
<dbReference type="GO" id="GO:0009228">
    <property type="term" value="P:thiamine biosynthetic process"/>
    <property type="evidence" value="ECO:0007669"/>
    <property type="project" value="UniProtKB-KW"/>
</dbReference>
<dbReference type="EC" id="1.4.3.19" evidence="5"/>
<dbReference type="InterPro" id="IPR006076">
    <property type="entry name" value="FAD-dep_OxRdtase"/>
</dbReference>
<dbReference type="OrthoDB" id="9794226at2"/>
<dbReference type="NCBIfam" id="TIGR02352">
    <property type="entry name" value="thiamin_ThiO"/>
    <property type="match status" value="1"/>
</dbReference>
<dbReference type="Gene3D" id="3.30.9.10">
    <property type="entry name" value="D-Amino Acid Oxidase, subunit A, domain 2"/>
    <property type="match status" value="1"/>
</dbReference>
<keyword evidence="2" id="KW-0784">Thiamine biosynthesis</keyword>
<accession>A0A5A5T728</accession>
<dbReference type="PROSITE" id="PS51257">
    <property type="entry name" value="PROKAR_LIPOPROTEIN"/>
    <property type="match status" value="1"/>
</dbReference>
<dbReference type="EMBL" id="BIXY01000004">
    <property type="protein sequence ID" value="GCF06996.1"/>
    <property type="molecule type" value="Genomic_DNA"/>
</dbReference>
<reference evidence="7 8" key="1">
    <citation type="submission" date="2019-01" db="EMBL/GenBank/DDBJ databases">
        <title>Draft genome sequence of Dictyobacter sp. Uno17.</title>
        <authorList>
            <person name="Wang C.M."/>
            <person name="Zheng Y."/>
            <person name="Sakai Y."/>
            <person name="Abe K."/>
            <person name="Yokota A."/>
            <person name="Yabe S."/>
        </authorList>
    </citation>
    <scope>NUCLEOTIDE SEQUENCE [LARGE SCALE GENOMIC DNA]</scope>
    <source>
        <strain evidence="7 8">Uno17</strain>
    </source>
</reference>
<dbReference type="GO" id="GO:0005737">
    <property type="term" value="C:cytoplasm"/>
    <property type="evidence" value="ECO:0007669"/>
    <property type="project" value="TreeGrafter"/>
</dbReference>
<organism evidence="7 8">
    <name type="scientific">Dictyobacter arantiisoli</name>
    <dbReference type="NCBI Taxonomy" id="2014874"/>
    <lineage>
        <taxon>Bacteria</taxon>
        <taxon>Bacillati</taxon>
        <taxon>Chloroflexota</taxon>
        <taxon>Ktedonobacteria</taxon>
        <taxon>Ktedonobacterales</taxon>
        <taxon>Dictyobacteraceae</taxon>
        <taxon>Dictyobacter</taxon>
    </lineage>
</organism>
<dbReference type="PANTHER" id="PTHR13847">
    <property type="entry name" value="SARCOSINE DEHYDROGENASE-RELATED"/>
    <property type="match status" value="1"/>
</dbReference>
<dbReference type="Gene3D" id="3.50.50.60">
    <property type="entry name" value="FAD/NAD(P)-binding domain"/>
    <property type="match status" value="1"/>
</dbReference>